<dbReference type="GO" id="GO:0070694">
    <property type="term" value="F:5-hydroxymethyl-dUMP N-hydrolase activity"/>
    <property type="evidence" value="ECO:0007669"/>
    <property type="project" value="TreeGrafter"/>
</dbReference>
<comment type="caution">
    <text evidence="1">The sequence shown here is derived from an EMBL/GenBank/DDBJ whole genome shotgun (WGS) entry which is preliminary data.</text>
</comment>
<evidence type="ECO:0000313" key="2">
    <source>
        <dbReference type="Proteomes" id="UP000266206"/>
    </source>
</evidence>
<dbReference type="InterPro" id="IPR051239">
    <property type="entry name" value="2'-dNMP_N-hydrolase"/>
</dbReference>
<dbReference type="PANTHER" id="PTHR15364">
    <property type="entry name" value="2'-DEOXYNUCLEOSIDE 5'-PHOSPHATE N-HYDROLASE 1"/>
    <property type="match status" value="1"/>
</dbReference>
<sequence length="161" mass="17704">MKKVYLAGPDVFRVDSIEWGRYLKERCLQAGLEGLYPLDNEIPNAGSSSDTARAIALSNMQMIREADGVVANLQWFRGKEPDSGTAFEVGAAIALGKPVWAYFPDQGSLKNQVETDQNGLDPDGLLVEDFGLPRNLMMACQWAGFSHSVNEAIQEIARILK</sequence>
<protein>
    <submittedName>
        <fullName evidence="1">Nucleoside 2-deoxyribosyltransferase</fullName>
    </submittedName>
</protein>
<reference evidence="1 2" key="1">
    <citation type="submission" date="2017-08" db="EMBL/GenBank/DDBJ databases">
        <title>Pusillimonas indicus sp. nov., a member of the family Alcaligenaceae isolated from surface seawater.</title>
        <authorList>
            <person name="Li J."/>
        </authorList>
    </citation>
    <scope>NUCLEOTIDE SEQUENCE [LARGE SCALE GENOMIC DNA]</scope>
    <source>
        <strain evidence="1 2">L52-1-41</strain>
    </source>
</reference>
<evidence type="ECO:0000313" key="1">
    <source>
        <dbReference type="EMBL" id="RIY41340.1"/>
    </source>
</evidence>
<dbReference type="SUPFAM" id="SSF52309">
    <property type="entry name" value="N-(deoxy)ribosyltransferase-like"/>
    <property type="match status" value="1"/>
</dbReference>
<dbReference type="RefSeq" id="WP_119515965.1">
    <property type="nucleotide sequence ID" value="NZ_NQYH01000004.1"/>
</dbReference>
<name>A0A3A1YWX7_9BURK</name>
<proteinExistence type="predicted"/>
<dbReference type="InterPro" id="IPR007710">
    <property type="entry name" value="Nucleoside_deoxyribTrfase"/>
</dbReference>
<keyword evidence="1" id="KW-0808">Transferase</keyword>
<organism evidence="1 2">
    <name type="scientific">Neopusillimonas maritima</name>
    <dbReference type="NCBI Taxonomy" id="2026239"/>
    <lineage>
        <taxon>Bacteria</taxon>
        <taxon>Pseudomonadati</taxon>
        <taxon>Pseudomonadota</taxon>
        <taxon>Betaproteobacteria</taxon>
        <taxon>Burkholderiales</taxon>
        <taxon>Alcaligenaceae</taxon>
        <taxon>Neopusillimonas</taxon>
    </lineage>
</organism>
<dbReference type="PANTHER" id="PTHR15364:SF0">
    <property type="entry name" value="2'-DEOXYNUCLEOSIDE 5'-PHOSPHATE N-HYDROLASE 1"/>
    <property type="match status" value="1"/>
</dbReference>
<dbReference type="Proteomes" id="UP000266206">
    <property type="component" value="Unassembled WGS sequence"/>
</dbReference>
<accession>A0A3A1YWX7</accession>
<dbReference type="Gene3D" id="3.40.50.450">
    <property type="match status" value="1"/>
</dbReference>
<dbReference type="GO" id="GO:0016740">
    <property type="term" value="F:transferase activity"/>
    <property type="evidence" value="ECO:0007669"/>
    <property type="project" value="UniProtKB-KW"/>
</dbReference>
<dbReference type="AlphaFoldDB" id="A0A3A1YWX7"/>
<dbReference type="GO" id="GO:0009159">
    <property type="term" value="P:deoxyribonucleoside monophosphate catabolic process"/>
    <property type="evidence" value="ECO:0007669"/>
    <property type="project" value="TreeGrafter"/>
</dbReference>
<dbReference type="EMBL" id="NQYH01000004">
    <property type="protein sequence ID" value="RIY41340.1"/>
    <property type="molecule type" value="Genomic_DNA"/>
</dbReference>
<dbReference type="OrthoDB" id="9795789at2"/>
<gene>
    <name evidence="1" type="ORF">CJP73_07370</name>
</gene>
<dbReference type="Pfam" id="PF05014">
    <property type="entry name" value="Nuc_deoxyrib_tr"/>
    <property type="match status" value="1"/>
</dbReference>